<organism evidence="4 5">
    <name type="scientific">Rheinheimera riviphila</name>
    <dbReference type="NCBI Taxonomy" id="1834037"/>
    <lineage>
        <taxon>Bacteria</taxon>
        <taxon>Pseudomonadati</taxon>
        <taxon>Pseudomonadota</taxon>
        <taxon>Gammaproteobacteria</taxon>
        <taxon>Chromatiales</taxon>
        <taxon>Chromatiaceae</taxon>
        <taxon>Rheinheimera</taxon>
    </lineage>
</organism>
<sequence length="292" mass="31458">MTTSEKIALVTGASSGIGRALAFELRQQGFLVYATARKTADVTALTAAGFQALQLDVNDQTAIDQTVQTITKQHNRLDLLINNAGFGAMGPVLDCAPTQLQLQFQTNVFSPIHLTRSLLPLLLQSRGMVVNIGSVSADFVTPYAGIYCASKAAVHAINTALRLELAPFGVKVVLVQPGAIASEFGATASQQAEQNLSEQSIWWPLREGIRRRAKASQNKPTPTQVFAKQVVTQLLQTNTPRLICAGYGSFALPFLARWLPAPVLDWLLRRQFLLPAAGSMTSVLSPQKSSNS</sequence>
<dbReference type="CDD" id="cd05374">
    <property type="entry name" value="17beta-HSD-like_SDR_c"/>
    <property type="match status" value="1"/>
</dbReference>
<keyword evidence="5" id="KW-1185">Reference proteome</keyword>
<dbReference type="OrthoDB" id="9810734at2"/>
<dbReference type="PANTHER" id="PTHR44169:SF6">
    <property type="entry name" value="NADPH-DEPENDENT 1-ACYLDIHYDROXYACETONE PHOSPHATE REDUCTASE"/>
    <property type="match status" value="1"/>
</dbReference>
<keyword evidence="2" id="KW-0560">Oxidoreductase</keyword>
<accession>A0A437QLS5</accession>
<dbReference type="SUPFAM" id="SSF51735">
    <property type="entry name" value="NAD(P)-binding Rossmann-fold domains"/>
    <property type="match status" value="1"/>
</dbReference>
<dbReference type="InterPro" id="IPR020904">
    <property type="entry name" value="Sc_DH/Rdtase_CS"/>
</dbReference>
<proteinExistence type="inferred from homology"/>
<name>A0A437QLS5_9GAMM</name>
<dbReference type="RefSeq" id="WP_127699929.1">
    <property type="nucleotide sequence ID" value="NZ_SACS01000015.1"/>
</dbReference>
<dbReference type="EMBL" id="SACS01000015">
    <property type="protein sequence ID" value="RVU35455.1"/>
    <property type="molecule type" value="Genomic_DNA"/>
</dbReference>
<evidence type="ECO:0000313" key="4">
    <source>
        <dbReference type="EMBL" id="RVU35455.1"/>
    </source>
</evidence>
<evidence type="ECO:0000256" key="3">
    <source>
        <dbReference type="RuleBase" id="RU000363"/>
    </source>
</evidence>
<dbReference type="PRINTS" id="PR00081">
    <property type="entry name" value="GDHRDH"/>
</dbReference>
<comment type="similarity">
    <text evidence="1 3">Belongs to the short-chain dehydrogenases/reductases (SDR) family.</text>
</comment>
<evidence type="ECO:0000313" key="5">
    <source>
        <dbReference type="Proteomes" id="UP000283077"/>
    </source>
</evidence>
<dbReference type="PANTHER" id="PTHR44169">
    <property type="entry name" value="NADPH-DEPENDENT 1-ACYLDIHYDROXYACETONE PHOSPHATE REDUCTASE"/>
    <property type="match status" value="1"/>
</dbReference>
<dbReference type="PROSITE" id="PS00061">
    <property type="entry name" value="ADH_SHORT"/>
    <property type="match status" value="1"/>
</dbReference>
<dbReference type="Gene3D" id="3.40.50.720">
    <property type="entry name" value="NAD(P)-binding Rossmann-like Domain"/>
    <property type="match status" value="1"/>
</dbReference>
<dbReference type="GO" id="GO:0016491">
    <property type="term" value="F:oxidoreductase activity"/>
    <property type="evidence" value="ECO:0007669"/>
    <property type="project" value="UniProtKB-KW"/>
</dbReference>
<dbReference type="Pfam" id="PF00106">
    <property type="entry name" value="adh_short"/>
    <property type="match status" value="1"/>
</dbReference>
<reference evidence="4 5" key="1">
    <citation type="submission" date="2019-01" db="EMBL/GenBank/DDBJ databases">
        <authorList>
            <person name="Chen W.-M."/>
        </authorList>
    </citation>
    <scope>NUCLEOTIDE SEQUENCE [LARGE SCALE GENOMIC DNA]</scope>
    <source>
        <strain evidence="4 5">KYPC3</strain>
    </source>
</reference>
<evidence type="ECO:0000256" key="1">
    <source>
        <dbReference type="ARBA" id="ARBA00006484"/>
    </source>
</evidence>
<protein>
    <submittedName>
        <fullName evidence="4">SDR family oxidoreductase</fullName>
    </submittedName>
</protein>
<dbReference type="Proteomes" id="UP000283077">
    <property type="component" value="Unassembled WGS sequence"/>
</dbReference>
<dbReference type="NCBIfam" id="NF004284">
    <property type="entry name" value="PRK05693.1"/>
    <property type="match status" value="1"/>
</dbReference>
<comment type="caution">
    <text evidence="4">The sequence shown here is derived from an EMBL/GenBank/DDBJ whole genome shotgun (WGS) entry which is preliminary data.</text>
</comment>
<gene>
    <name evidence="4" type="ORF">EOE67_13850</name>
</gene>
<dbReference type="InterPro" id="IPR036291">
    <property type="entry name" value="NAD(P)-bd_dom_sf"/>
</dbReference>
<dbReference type="AlphaFoldDB" id="A0A437QLS5"/>
<evidence type="ECO:0000256" key="2">
    <source>
        <dbReference type="ARBA" id="ARBA00023002"/>
    </source>
</evidence>
<dbReference type="InterPro" id="IPR002347">
    <property type="entry name" value="SDR_fam"/>
</dbReference>
<dbReference type="PRINTS" id="PR00080">
    <property type="entry name" value="SDRFAMILY"/>
</dbReference>